<feature type="domain" description="GTP cyclohydrolase I" evidence="9">
    <location>
        <begin position="16"/>
        <end position="192"/>
    </location>
</feature>
<evidence type="ECO:0000313" key="11">
    <source>
        <dbReference type="Proteomes" id="UP000824246"/>
    </source>
</evidence>
<dbReference type="GO" id="GO:0005525">
    <property type="term" value="F:GTP binding"/>
    <property type="evidence" value="ECO:0007669"/>
    <property type="project" value="UniProtKB-KW"/>
</dbReference>
<accession>A0A9D1VRK2</accession>
<feature type="binding site" evidence="8">
    <location>
        <position position="86"/>
    </location>
    <ligand>
        <name>Zn(2+)</name>
        <dbReference type="ChEBI" id="CHEBI:29105"/>
    </ligand>
</feature>
<dbReference type="NCBIfam" id="NF006826">
    <property type="entry name" value="PRK09347.1-3"/>
    <property type="match status" value="1"/>
</dbReference>
<dbReference type="PROSITE" id="PS00860">
    <property type="entry name" value="GTP_CYCLOHYDROL_1_2"/>
    <property type="match status" value="1"/>
</dbReference>
<dbReference type="EMBL" id="DXFB01000140">
    <property type="protein sequence ID" value="HIX45636.1"/>
    <property type="molecule type" value="Genomic_DNA"/>
</dbReference>
<evidence type="ECO:0000256" key="8">
    <source>
        <dbReference type="HAMAP-Rule" id="MF_00223"/>
    </source>
</evidence>
<keyword evidence="4 8" id="KW-0554">One-carbon metabolism</keyword>
<comment type="catalytic activity">
    <reaction evidence="1 8">
        <text>GTP + H2O = 7,8-dihydroneopterin 3'-triphosphate + formate + H(+)</text>
        <dbReference type="Rhea" id="RHEA:17473"/>
        <dbReference type="ChEBI" id="CHEBI:15377"/>
        <dbReference type="ChEBI" id="CHEBI:15378"/>
        <dbReference type="ChEBI" id="CHEBI:15740"/>
        <dbReference type="ChEBI" id="CHEBI:37565"/>
        <dbReference type="ChEBI" id="CHEBI:58462"/>
        <dbReference type="EC" id="3.5.4.16"/>
    </reaction>
</comment>
<dbReference type="PANTHER" id="PTHR11109:SF7">
    <property type="entry name" value="GTP CYCLOHYDROLASE 1"/>
    <property type="match status" value="1"/>
</dbReference>
<dbReference type="FunFam" id="1.10.286.10:FF:000003">
    <property type="entry name" value="GTP cyclohydrolase 1"/>
    <property type="match status" value="1"/>
</dbReference>
<dbReference type="HAMAP" id="MF_00223">
    <property type="entry name" value="FolE"/>
    <property type="match status" value="1"/>
</dbReference>
<protein>
    <recommendedName>
        <fullName evidence="8">GTP cyclohydrolase 1</fullName>
        <ecNumber evidence="8">3.5.4.16</ecNumber>
    </recommendedName>
    <alternativeName>
        <fullName evidence="8">GTP cyclohydrolase I</fullName>
        <shortName evidence="8">GTP-CH-I</shortName>
    </alternativeName>
</protein>
<dbReference type="Gene3D" id="1.10.286.10">
    <property type="match status" value="1"/>
</dbReference>
<reference evidence="10" key="1">
    <citation type="journal article" date="2021" name="PeerJ">
        <title>Extensive microbial diversity within the chicken gut microbiome revealed by metagenomics and culture.</title>
        <authorList>
            <person name="Gilroy R."/>
            <person name="Ravi A."/>
            <person name="Getino M."/>
            <person name="Pursley I."/>
            <person name="Horton D.L."/>
            <person name="Alikhan N.F."/>
            <person name="Baker D."/>
            <person name="Gharbi K."/>
            <person name="Hall N."/>
            <person name="Watson M."/>
            <person name="Adriaenssens E.M."/>
            <person name="Foster-Nyarko E."/>
            <person name="Jarju S."/>
            <person name="Secka A."/>
            <person name="Antonio M."/>
            <person name="Oren A."/>
            <person name="Chaudhuri R.R."/>
            <person name="La Ragione R."/>
            <person name="Hildebrand F."/>
            <person name="Pallen M.J."/>
        </authorList>
    </citation>
    <scope>NUCLEOTIDE SEQUENCE</scope>
    <source>
        <strain evidence="10">ChiHjej12B11-16260</strain>
    </source>
</reference>
<evidence type="ECO:0000256" key="5">
    <source>
        <dbReference type="ARBA" id="ARBA00022741"/>
    </source>
</evidence>
<dbReference type="GO" id="GO:0006729">
    <property type="term" value="P:tetrahydrobiopterin biosynthetic process"/>
    <property type="evidence" value="ECO:0007669"/>
    <property type="project" value="TreeGrafter"/>
</dbReference>
<reference evidence="10" key="2">
    <citation type="submission" date="2021-04" db="EMBL/GenBank/DDBJ databases">
        <authorList>
            <person name="Gilroy R."/>
        </authorList>
    </citation>
    <scope>NUCLEOTIDE SEQUENCE</scope>
    <source>
        <strain evidence="10">ChiHjej12B11-16260</strain>
    </source>
</reference>
<dbReference type="InterPro" id="IPR020602">
    <property type="entry name" value="GTP_CycHdrlase_I_dom"/>
</dbReference>
<sequence>MMKQGDLLDEERLKQIEYHYRSILSLLGEDPDREGLLNTPRRTAKAMSFLTQGYRQSAKEVIESAVFDYAGSQMIVVRDIEFYSMCEHHILPFFGKVHIGYVPDGKMVGLSKIARLVEVYARRLQVQERLTRELCDSLYKILPTRGVIVMVEAQHLCIQMRGIEKQGSQTVTIEYAGCFTEEAKRAEFMRMIGR</sequence>
<dbReference type="NCBIfam" id="NF006825">
    <property type="entry name" value="PRK09347.1-2"/>
    <property type="match status" value="1"/>
</dbReference>
<dbReference type="FunFam" id="3.30.1130.10:FF:000001">
    <property type="entry name" value="GTP cyclohydrolase 1"/>
    <property type="match status" value="1"/>
</dbReference>
<dbReference type="InterPro" id="IPR018234">
    <property type="entry name" value="GTP_CycHdrlase_I_CS"/>
</dbReference>
<dbReference type="EC" id="3.5.4.16" evidence="8"/>
<keyword evidence="8" id="KW-0479">Metal-binding</keyword>
<comment type="similarity">
    <text evidence="3 8">Belongs to the GTP cyclohydrolase I family.</text>
</comment>
<proteinExistence type="inferred from homology"/>
<keyword evidence="7 8" id="KW-0342">GTP-binding</keyword>
<dbReference type="NCBIfam" id="TIGR00063">
    <property type="entry name" value="folE"/>
    <property type="match status" value="1"/>
</dbReference>
<dbReference type="PANTHER" id="PTHR11109">
    <property type="entry name" value="GTP CYCLOHYDROLASE I"/>
    <property type="match status" value="1"/>
</dbReference>
<dbReference type="GO" id="GO:0046654">
    <property type="term" value="P:tetrahydrofolate biosynthetic process"/>
    <property type="evidence" value="ECO:0007669"/>
    <property type="project" value="UniProtKB-UniRule"/>
</dbReference>
<dbReference type="InterPro" id="IPR001474">
    <property type="entry name" value="GTP_CycHdrlase_I"/>
</dbReference>
<evidence type="ECO:0000313" key="10">
    <source>
        <dbReference type="EMBL" id="HIX45636.1"/>
    </source>
</evidence>
<organism evidence="10 11">
    <name type="scientific">Candidatus Barnesiella excrementipullorum</name>
    <dbReference type="NCBI Taxonomy" id="2838479"/>
    <lineage>
        <taxon>Bacteria</taxon>
        <taxon>Pseudomonadati</taxon>
        <taxon>Bacteroidota</taxon>
        <taxon>Bacteroidia</taxon>
        <taxon>Bacteroidales</taxon>
        <taxon>Barnesiellaceae</taxon>
        <taxon>Barnesiella</taxon>
    </lineage>
</organism>
<evidence type="ECO:0000256" key="4">
    <source>
        <dbReference type="ARBA" id="ARBA00022563"/>
    </source>
</evidence>
<gene>
    <name evidence="8 10" type="primary">folE</name>
    <name evidence="10" type="ORF">H9982_05400</name>
</gene>
<comment type="pathway">
    <text evidence="2 8">Cofactor biosynthesis; 7,8-dihydroneopterin triphosphate biosynthesis; 7,8-dihydroneopterin triphosphate from GTP: step 1/1.</text>
</comment>
<dbReference type="AlphaFoldDB" id="A0A9D1VRK2"/>
<dbReference type="GO" id="GO:0008270">
    <property type="term" value="F:zinc ion binding"/>
    <property type="evidence" value="ECO:0007669"/>
    <property type="project" value="UniProtKB-UniRule"/>
</dbReference>
<dbReference type="GO" id="GO:0003934">
    <property type="term" value="F:GTP cyclohydrolase I activity"/>
    <property type="evidence" value="ECO:0007669"/>
    <property type="project" value="UniProtKB-UniRule"/>
</dbReference>
<dbReference type="PROSITE" id="PS00859">
    <property type="entry name" value="GTP_CYCLOHYDROL_1_1"/>
    <property type="match status" value="1"/>
</dbReference>
<dbReference type="Pfam" id="PF01227">
    <property type="entry name" value="GTP_cyclohydroI"/>
    <property type="match status" value="1"/>
</dbReference>
<evidence type="ECO:0000256" key="7">
    <source>
        <dbReference type="ARBA" id="ARBA00023134"/>
    </source>
</evidence>
<dbReference type="Gene3D" id="3.30.1130.10">
    <property type="match status" value="1"/>
</dbReference>
<keyword evidence="8" id="KW-0862">Zinc</keyword>
<evidence type="ECO:0000259" key="9">
    <source>
        <dbReference type="Pfam" id="PF01227"/>
    </source>
</evidence>
<dbReference type="GO" id="GO:0005737">
    <property type="term" value="C:cytoplasm"/>
    <property type="evidence" value="ECO:0007669"/>
    <property type="project" value="TreeGrafter"/>
</dbReference>
<dbReference type="InterPro" id="IPR043133">
    <property type="entry name" value="GTP-CH-I_C/QueF"/>
</dbReference>
<evidence type="ECO:0000256" key="3">
    <source>
        <dbReference type="ARBA" id="ARBA00008085"/>
    </source>
</evidence>
<name>A0A9D1VRK2_9BACT</name>
<dbReference type="InterPro" id="IPR043134">
    <property type="entry name" value="GTP-CH-I_N"/>
</dbReference>
<feature type="binding site" evidence="8">
    <location>
        <position position="89"/>
    </location>
    <ligand>
        <name>Zn(2+)</name>
        <dbReference type="ChEBI" id="CHEBI:29105"/>
    </ligand>
</feature>
<dbReference type="Proteomes" id="UP000824246">
    <property type="component" value="Unassembled WGS sequence"/>
</dbReference>
<dbReference type="SUPFAM" id="SSF55620">
    <property type="entry name" value="Tetrahydrobiopterin biosynthesis enzymes-like"/>
    <property type="match status" value="1"/>
</dbReference>
<comment type="subunit">
    <text evidence="8">Homopolymer.</text>
</comment>
<evidence type="ECO:0000256" key="2">
    <source>
        <dbReference type="ARBA" id="ARBA00005080"/>
    </source>
</evidence>
<keyword evidence="6 8" id="KW-0378">Hydrolase</keyword>
<keyword evidence="5 8" id="KW-0547">Nucleotide-binding</keyword>
<comment type="caution">
    <text evidence="10">The sequence shown here is derived from an EMBL/GenBank/DDBJ whole genome shotgun (WGS) entry which is preliminary data.</text>
</comment>
<evidence type="ECO:0000256" key="6">
    <source>
        <dbReference type="ARBA" id="ARBA00022801"/>
    </source>
</evidence>
<feature type="binding site" evidence="8">
    <location>
        <position position="157"/>
    </location>
    <ligand>
        <name>Zn(2+)</name>
        <dbReference type="ChEBI" id="CHEBI:29105"/>
    </ligand>
</feature>
<dbReference type="GO" id="GO:0006730">
    <property type="term" value="P:one-carbon metabolic process"/>
    <property type="evidence" value="ECO:0007669"/>
    <property type="project" value="UniProtKB-UniRule"/>
</dbReference>
<evidence type="ECO:0000256" key="1">
    <source>
        <dbReference type="ARBA" id="ARBA00001052"/>
    </source>
</evidence>